<keyword evidence="2" id="KW-1185">Reference proteome</keyword>
<organism evidence="1 2">
    <name type="scientific">Streptomyces qaidamensis</name>
    <dbReference type="NCBI Taxonomy" id="1783515"/>
    <lineage>
        <taxon>Bacteria</taxon>
        <taxon>Bacillati</taxon>
        <taxon>Actinomycetota</taxon>
        <taxon>Actinomycetes</taxon>
        <taxon>Kitasatosporales</taxon>
        <taxon>Streptomycetaceae</taxon>
        <taxon>Streptomyces</taxon>
        <taxon>Streptomyces aurantiacus group</taxon>
    </lineage>
</organism>
<evidence type="ECO:0000313" key="2">
    <source>
        <dbReference type="Proteomes" id="UP000076096"/>
    </source>
</evidence>
<dbReference type="KEGG" id="stsi:A4E84_00195"/>
<sequence length="351" mass="38416">MTAVYGLPAQDLLRGILGSSHRVEVTGTPSSGMELFLNAPAKTRLARFTGAPLARLTAVLPALTTTHERLVNDEILRAAWYRPCAAWVGACPPCTGRAWLPGQSVLVYPQAAGHVCRRHRRWLLAHPGRPASIALETLPEVLTAHRRHAALVRARPDAADLVALAAAVVWSWQVQGWRSETVWQDRVRRLAAVTGCRPAVVMPHALVCYPETITVARLLGAAYWQQRLRETAATDGAEAATTLLLREISRRAGRPWLADWLIAYTRTRPRTAVRTDPLIGWLDRLTSAAGTTSDGLWTVPRTAVRPVEYSDRASLLTGGRSRTVREEAKAAFLTGGWEAVPSPRRGPTPCP</sequence>
<accession>A0A143BS87</accession>
<evidence type="ECO:0000313" key="1">
    <source>
        <dbReference type="EMBL" id="AMW08108.1"/>
    </source>
</evidence>
<proteinExistence type="predicted"/>
<dbReference type="Proteomes" id="UP000076096">
    <property type="component" value="Chromosome"/>
</dbReference>
<dbReference type="EMBL" id="CP015098">
    <property type="protein sequence ID" value="AMW08108.1"/>
    <property type="molecule type" value="Genomic_DNA"/>
</dbReference>
<dbReference type="STRING" id="1783515.A4E84_00195"/>
<protein>
    <submittedName>
        <fullName evidence="1">Uncharacterized protein</fullName>
    </submittedName>
</protein>
<dbReference type="AlphaFoldDB" id="A0A143BS87"/>
<reference evidence="2" key="1">
    <citation type="submission" date="2016-04" db="EMBL/GenBank/DDBJ databases">
        <authorList>
            <person name="Zhang B."/>
        </authorList>
    </citation>
    <scope>NUCLEOTIDE SEQUENCE [LARGE SCALE GENOMIC DNA]</scope>
    <source>
        <strain evidence="2">S10</strain>
    </source>
</reference>
<name>A0A143BS87_9ACTN</name>
<gene>
    <name evidence="1" type="ORF">A4E84_00195</name>
</gene>